<dbReference type="AlphaFoldDB" id="A0A1I4GI19"/>
<dbReference type="EMBL" id="FOSP01000054">
    <property type="protein sequence ID" value="SFL28831.1"/>
    <property type="molecule type" value="Genomic_DNA"/>
</dbReference>
<gene>
    <name evidence="3" type="ORF">SAMN05216302_10542</name>
</gene>
<sequence>MMKQKLPRKIGVRELVIKAIESATLAVEVYNKPTVEFRSGAYCTLMVIAWTAIFHAIFERDEIRFYYKEKNGRFKRKEGDRIAWELSTCIKEYKKGKLDDGVIKNLGLFVKLRNKIEHRNMRSVDAHLMPEAQALLLNFKQFLFKEFQIDFLADMGLYIPISILSSKRNIPQSSDERSVLEFIDKYRESLDVALWNDTKYSFRAYLVPKIGNHENSSDVTIEFIKATDIDDKSKRHLRKITALIKSKQTPFDASLMKPKAIVDEVKKHFPDFTLNKFANAWKKLEIRPETNSDNPGETNEKYCYYDPVDKDYRYEPEFIDLIVSYLRQGECFTSSAHLKS</sequence>
<evidence type="ECO:0000256" key="1">
    <source>
        <dbReference type="SAM" id="Phobius"/>
    </source>
</evidence>
<dbReference type="Pfam" id="PF12358">
    <property type="entry name" value="DUF3644"/>
    <property type="match status" value="1"/>
</dbReference>
<keyword evidence="1" id="KW-1133">Transmembrane helix</keyword>
<protein>
    <recommendedName>
        <fullName evidence="2">DUF3644 domain-containing protein</fullName>
    </recommendedName>
</protein>
<feature type="transmembrane region" description="Helical" evidence="1">
    <location>
        <begin position="40"/>
        <end position="58"/>
    </location>
</feature>
<dbReference type="Proteomes" id="UP000199533">
    <property type="component" value="Unassembled WGS sequence"/>
</dbReference>
<keyword evidence="1" id="KW-0472">Membrane</keyword>
<organism evidence="3 4">
    <name type="scientific">Nitrosomonas aestuarii</name>
    <dbReference type="NCBI Taxonomy" id="52441"/>
    <lineage>
        <taxon>Bacteria</taxon>
        <taxon>Pseudomonadati</taxon>
        <taxon>Pseudomonadota</taxon>
        <taxon>Betaproteobacteria</taxon>
        <taxon>Nitrosomonadales</taxon>
        <taxon>Nitrosomonadaceae</taxon>
        <taxon>Nitrosomonas</taxon>
    </lineage>
</organism>
<proteinExistence type="predicted"/>
<feature type="domain" description="DUF3644" evidence="2">
    <location>
        <begin position="14"/>
        <end position="189"/>
    </location>
</feature>
<reference evidence="4" key="1">
    <citation type="submission" date="2016-10" db="EMBL/GenBank/DDBJ databases">
        <authorList>
            <person name="Varghese N."/>
            <person name="Submissions S."/>
        </authorList>
    </citation>
    <scope>NUCLEOTIDE SEQUENCE [LARGE SCALE GENOMIC DNA]</scope>
    <source>
        <strain evidence="4">Nm69</strain>
    </source>
</reference>
<dbReference type="OrthoDB" id="9815072at2"/>
<dbReference type="InterPro" id="IPR022104">
    <property type="entry name" value="DUF3644"/>
</dbReference>
<dbReference type="RefSeq" id="WP_090703171.1">
    <property type="nucleotide sequence ID" value="NZ_FOSP01000054.1"/>
</dbReference>
<evidence type="ECO:0000313" key="3">
    <source>
        <dbReference type="EMBL" id="SFL28831.1"/>
    </source>
</evidence>
<evidence type="ECO:0000259" key="2">
    <source>
        <dbReference type="Pfam" id="PF12358"/>
    </source>
</evidence>
<accession>A0A1I4GI19</accession>
<name>A0A1I4GI19_9PROT</name>
<evidence type="ECO:0000313" key="4">
    <source>
        <dbReference type="Proteomes" id="UP000199533"/>
    </source>
</evidence>
<keyword evidence="4" id="KW-1185">Reference proteome</keyword>
<keyword evidence="1" id="KW-0812">Transmembrane</keyword>